<dbReference type="Proteomes" id="UP000021053">
    <property type="component" value="Unassembled WGS sequence"/>
</dbReference>
<proteinExistence type="predicted"/>
<reference evidence="1 2" key="1">
    <citation type="submission" date="2013-07" db="EMBL/GenBank/DDBJ databases">
        <authorList>
            <consortium name="DOE Joint Genome Institute"/>
            <person name="Eisen J."/>
            <person name="Huntemann M."/>
            <person name="Han J."/>
            <person name="Chen A."/>
            <person name="Kyrpides N."/>
            <person name="Mavromatis K."/>
            <person name="Markowitz V."/>
            <person name="Palaniappan K."/>
            <person name="Ivanova N."/>
            <person name="Schaumberg A."/>
            <person name="Pati A."/>
            <person name="Liolios K."/>
            <person name="Nordberg H.P."/>
            <person name="Cantor M.N."/>
            <person name="Hua S.X."/>
            <person name="Woyke T."/>
        </authorList>
    </citation>
    <scope>NUCLEOTIDE SEQUENCE [LARGE SCALE GENOMIC DNA]</scope>
    <source>
        <strain evidence="1 2">DSM 44712</strain>
    </source>
</reference>
<accession>A0A010YHU2</accession>
<dbReference type="RefSeq" id="WP_281174548.1">
    <property type="nucleotide sequence ID" value="NZ_KK073874.1"/>
</dbReference>
<keyword evidence="2" id="KW-1185">Reference proteome</keyword>
<gene>
    <name evidence="1" type="ORF">CryarDRAFT_0891</name>
</gene>
<dbReference type="AlphaFoldDB" id="A0A010YHU2"/>
<organism evidence="1 2">
    <name type="scientific">Cryptosporangium arvum DSM 44712</name>
    <dbReference type="NCBI Taxonomy" id="927661"/>
    <lineage>
        <taxon>Bacteria</taxon>
        <taxon>Bacillati</taxon>
        <taxon>Actinomycetota</taxon>
        <taxon>Actinomycetes</taxon>
        <taxon>Cryptosporangiales</taxon>
        <taxon>Cryptosporangiaceae</taxon>
        <taxon>Cryptosporangium</taxon>
    </lineage>
</organism>
<evidence type="ECO:0000313" key="1">
    <source>
        <dbReference type="EMBL" id="EXG79845.1"/>
    </source>
</evidence>
<comment type="caution">
    <text evidence="1">The sequence shown here is derived from an EMBL/GenBank/DDBJ whole genome shotgun (WGS) entry which is preliminary data.</text>
</comment>
<protein>
    <submittedName>
        <fullName evidence="1">Uncharacterized protein</fullName>
    </submittedName>
</protein>
<dbReference type="HOGENOM" id="CLU_3250269_0_0_11"/>
<sequence length="42" mass="4336">MRRGFGILLATIALALFGAVPIATTSIDSGASTPNSTEWGDR</sequence>
<evidence type="ECO:0000313" key="2">
    <source>
        <dbReference type="Proteomes" id="UP000021053"/>
    </source>
</evidence>
<name>A0A010YHU2_9ACTN</name>
<dbReference type="EMBL" id="JFBT01000001">
    <property type="protein sequence ID" value="EXG79845.1"/>
    <property type="molecule type" value="Genomic_DNA"/>
</dbReference>